<organism evidence="3 4">
    <name type="scientific">Podospora fimiseda</name>
    <dbReference type="NCBI Taxonomy" id="252190"/>
    <lineage>
        <taxon>Eukaryota</taxon>
        <taxon>Fungi</taxon>
        <taxon>Dikarya</taxon>
        <taxon>Ascomycota</taxon>
        <taxon>Pezizomycotina</taxon>
        <taxon>Sordariomycetes</taxon>
        <taxon>Sordariomycetidae</taxon>
        <taxon>Sordariales</taxon>
        <taxon>Podosporaceae</taxon>
        <taxon>Podospora</taxon>
    </lineage>
</organism>
<feature type="region of interest" description="Disordered" evidence="1">
    <location>
        <begin position="274"/>
        <end position="303"/>
    </location>
</feature>
<feature type="transmembrane region" description="Helical" evidence="2">
    <location>
        <begin position="333"/>
        <end position="351"/>
    </location>
</feature>
<dbReference type="PANTHER" id="PTHR36681:SF3">
    <property type="entry name" value="NUCLEAR GTPASE, GERMINAL CENTER-ASSOCIATED, TANDEM DUPLICATE 3"/>
    <property type="match status" value="1"/>
</dbReference>
<feature type="transmembrane region" description="Helical" evidence="2">
    <location>
        <begin position="363"/>
        <end position="383"/>
    </location>
</feature>
<proteinExistence type="predicted"/>
<reference evidence="3" key="2">
    <citation type="submission" date="2023-05" db="EMBL/GenBank/DDBJ databases">
        <authorList>
            <consortium name="Lawrence Berkeley National Laboratory"/>
            <person name="Steindorff A."/>
            <person name="Hensen N."/>
            <person name="Bonometti L."/>
            <person name="Westerberg I."/>
            <person name="Brannstrom I.O."/>
            <person name="Guillou S."/>
            <person name="Cros-Aarteil S."/>
            <person name="Calhoun S."/>
            <person name="Haridas S."/>
            <person name="Kuo A."/>
            <person name="Mondo S."/>
            <person name="Pangilinan J."/>
            <person name="Riley R."/>
            <person name="Labutti K."/>
            <person name="Andreopoulos B."/>
            <person name="Lipzen A."/>
            <person name="Chen C."/>
            <person name="Yanf M."/>
            <person name="Daum C."/>
            <person name="Ng V."/>
            <person name="Clum A."/>
            <person name="Ohm R."/>
            <person name="Martin F."/>
            <person name="Silar P."/>
            <person name="Natvig D."/>
            <person name="Lalanne C."/>
            <person name="Gautier V."/>
            <person name="Ament-Velasquez S.L."/>
            <person name="Kruys A."/>
            <person name="Hutchinson M.I."/>
            <person name="Powell A.J."/>
            <person name="Barry K."/>
            <person name="Miller A.N."/>
            <person name="Grigoriev I.V."/>
            <person name="Debuchy R."/>
            <person name="Gladieux P."/>
            <person name="Thoren M.H."/>
            <person name="Johannesson H."/>
        </authorList>
    </citation>
    <scope>NUCLEOTIDE SEQUENCE</scope>
    <source>
        <strain evidence="3">CBS 990.96</strain>
    </source>
</reference>
<dbReference type="AlphaFoldDB" id="A0AAN7H988"/>
<feature type="compositionally biased region" description="Acidic residues" evidence="1">
    <location>
        <begin position="292"/>
        <end position="303"/>
    </location>
</feature>
<evidence type="ECO:0000313" key="3">
    <source>
        <dbReference type="EMBL" id="KAK4232610.1"/>
    </source>
</evidence>
<keyword evidence="2" id="KW-0472">Membrane</keyword>
<dbReference type="EMBL" id="MU865287">
    <property type="protein sequence ID" value="KAK4232610.1"/>
    <property type="molecule type" value="Genomic_DNA"/>
</dbReference>
<keyword evidence="2" id="KW-1133">Transmembrane helix</keyword>
<protein>
    <submittedName>
        <fullName evidence="3">Uncharacterized protein</fullName>
    </submittedName>
</protein>
<gene>
    <name evidence="3" type="ORF">QBC38DRAFT_6417</name>
</gene>
<keyword evidence="2" id="KW-0812">Transmembrane</keyword>
<accession>A0AAN7H988</accession>
<reference evidence="3" key="1">
    <citation type="journal article" date="2023" name="Mol. Phylogenet. Evol.">
        <title>Genome-scale phylogeny and comparative genomics of the fungal order Sordariales.</title>
        <authorList>
            <person name="Hensen N."/>
            <person name="Bonometti L."/>
            <person name="Westerberg I."/>
            <person name="Brannstrom I.O."/>
            <person name="Guillou S."/>
            <person name="Cros-Aarteil S."/>
            <person name="Calhoun S."/>
            <person name="Haridas S."/>
            <person name="Kuo A."/>
            <person name="Mondo S."/>
            <person name="Pangilinan J."/>
            <person name="Riley R."/>
            <person name="LaButti K."/>
            <person name="Andreopoulos B."/>
            <person name="Lipzen A."/>
            <person name="Chen C."/>
            <person name="Yan M."/>
            <person name="Daum C."/>
            <person name="Ng V."/>
            <person name="Clum A."/>
            <person name="Steindorff A."/>
            <person name="Ohm R.A."/>
            <person name="Martin F."/>
            <person name="Silar P."/>
            <person name="Natvig D.O."/>
            <person name="Lalanne C."/>
            <person name="Gautier V."/>
            <person name="Ament-Velasquez S.L."/>
            <person name="Kruys A."/>
            <person name="Hutchinson M.I."/>
            <person name="Powell A.J."/>
            <person name="Barry K."/>
            <person name="Miller A.N."/>
            <person name="Grigoriev I.V."/>
            <person name="Debuchy R."/>
            <person name="Gladieux P."/>
            <person name="Hiltunen Thoren M."/>
            <person name="Johannesson H."/>
        </authorList>
    </citation>
    <scope>NUCLEOTIDE SEQUENCE</scope>
    <source>
        <strain evidence="3">CBS 990.96</strain>
    </source>
</reference>
<comment type="caution">
    <text evidence="3">The sequence shown here is derived from an EMBL/GenBank/DDBJ whole genome shotgun (WGS) entry which is preliminary data.</text>
</comment>
<dbReference type="Proteomes" id="UP001301958">
    <property type="component" value="Unassembled WGS sequence"/>
</dbReference>
<dbReference type="PANTHER" id="PTHR36681">
    <property type="entry name" value="NUCLEAR GTPASE, GERMINAL CENTER-ASSOCIATED, TANDEM DUPLICATE 3"/>
    <property type="match status" value="1"/>
</dbReference>
<feature type="compositionally biased region" description="Basic and acidic residues" evidence="1">
    <location>
        <begin position="274"/>
        <end position="289"/>
    </location>
</feature>
<evidence type="ECO:0000313" key="4">
    <source>
        <dbReference type="Proteomes" id="UP001301958"/>
    </source>
</evidence>
<sequence length="406" mass="47104">MTWGTYQTILKKGGGPHQTMMPGRPTYDFPVSLATPFLETLVDDWVGFFKVQLPQTEDPIMEKIMEIWIQYIKEVRDQVEGTAPDILPYFDSRKTSMAKLEFKMHDKARAAIREIYSNATKIHPLFVEVLREELAPIFEQALQITGKGQFQARQVYLWTEVGKKARKMFTAGCERMEKDYERRVNELPRDLEKIAKRAVKAVKLEIGLLLNNLQAAAAAGKEQTETLERKMKLQRSVKTLTLAWGAQWRNPEEDEAWGIIENLDIPEEFVQHAQPDKDDIKVKEERQSPEMDSSDSSESEIESIDMLEDTGSSWHEDEEMEDIRAGSLFWSHLFFRVFSVFFFVSHLLLYLSSDERMEDVSGVRSFFVAFFQSLFSDLSFISSSMTGKFRERRISSREEKLIFLGR</sequence>
<evidence type="ECO:0000256" key="1">
    <source>
        <dbReference type="SAM" id="MobiDB-lite"/>
    </source>
</evidence>
<evidence type="ECO:0000256" key="2">
    <source>
        <dbReference type="SAM" id="Phobius"/>
    </source>
</evidence>
<name>A0AAN7H988_9PEZI</name>
<keyword evidence="4" id="KW-1185">Reference proteome</keyword>